<protein>
    <submittedName>
        <fullName evidence="2">Xaa-Pro aminopeptidase</fullName>
    </submittedName>
</protein>
<dbReference type="GO" id="GO:0004177">
    <property type="term" value="F:aminopeptidase activity"/>
    <property type="evidence" value="ECO:0007669"/>
    <property type="project" value="UniProtKB-KW"/>
</dbReference>
<sequence>MGKGNVVLKQVKAPQKDCTGIPVALSDATIQQRKDKVLKKMQERGLDQLVIYGDVEHGGNFEYLVGYFTRFEEALLVLNADGKATLVLGNENLNKASKSRIEAAAVHVSLFSLPNQPNRSDKTLKQLLEEAGIAAGKRTGLVGWKMFTSSLEDNKKIYDVPSYVVDAVKAIVGEDQLSNETDLFIGEQGVRTTNNANEIAHYEYAAALASDCVLDAMDKLEIGVSELELGDALVRNGQHTSIVTIAASGPRFVKANMFPTANTVKLGDPIALTVGYRGGSSSRSGLAIREAAQLPEATQDYLDRVAGPYFRAYCAWLQAIHIGQCGGALFDTIEAVLPRAQYGWSLCPGHLSAEEEWMSSPVYEGSQEKLESGMLFQIDIIPSVAGYPGTSAESTVVLADEQLKQEIQKQYPDMWERMQQRRAYLKSELGIEVSEDVLPMCSTVAYLRPFLLNKDSAFVLRQGTEQQ</sequence>
<keyword evidence="2" id="KW-0378">Hydrolase</keyword>
<accession>A0A6N7SA98</accession>
<dbReference type="InterPro" id="IPR000587">
    <property type="entry name" value="Creatinase_N"/>
</dbReference>
<dbReference type="Proteomes" id="UP000480929">
    <property type="component" value="Unassembled WGS sequence"/>
</dbReference>
<dbReference type="CDD" id="cd01066">
    <property type="entry name" value="APP_MetAP"/>
    <property type="match status" value="1"/>
</dbReference>
<dbReference type="SUPFAM" id="SSF53092">
    <property type="entry name" value="Creatinase/prolidase N-terminal domain"/>
    <property type="match status" value="1"/>
</dbReference>
<keyword evidence="2" id="KW-0031">Aminopeptidase</keyword>
<keyword evidence="2" id="KW-0645">Protease</keyword>
<name>A0A6N7SA98_9FIRM</name>
<dbReference type="InterPro" id="IPR036005">
    <property type="entry name" value="Creatinase/aminopeptidase-like"/>
</dbReference>
<dbReference type="Gene3D" id="3.90.230.10">
    <property type="entry name" value="Creatinase/methionine aminopeptidase superfamily"/>
    <property type="match status" value="1"/>
</dbReference>
<reference evidence="4 5" key="1">
    <citation type="journal article" date="2019" name="Nat. Med.">
        <title>A library of human gut bacterial isolates paired with longitudinal multiomics data enables mechanistic microbiome research.</title>
        <authorList>
            <person name="Poyet M."/>
            <person name="Groussin M."/>
            <person name="Gibbons S.M."/>
            <person name="Avila-Pacheco J."/>
            <person name="Jiang X."/>
            <person name="Kearney S.M."/>
            <person name="Perrotta A.R."/>
            <person name="Berdy B."/>
            <person name="Zhao S."/>
            <person name="Lieberman T.D."/>
            <person name="Swanson P.K."/>
            <person name="Smith M."/>
            <person name="Roesemann S."/>
            <person name="Alexander J.E."/>
            <person name="Rich S.A."/>
            <person name="Livny J."/>
            <person name="Vlamakis H."/>
            <person name="Clish C."/>
            <person name="Bullock K."/>
            <person name="Deik A."/>
            <person name="Scott J."/>
            <person name="Pierce K.A."/>
            <person name="Xavier R.J."/>
            <person name="Alm E.J."/>
        </authorList>
    </citation>
    <scope>NUCLEOTIDE SEQUENCE [LARGE SCALE GENOMIC DNA]</scope>
    <source>
        <strain evidence="2 4">BIOML-A4</strain>
        <strain evidence="3 5">BIOML-A5</strain>
    </source>
</reference>
<dbReference type="Gene3D" id="3.40.350.10">
    <property type="entry name" value="Creatinase/prolidase N-terminal domain"/>
    <property type="match status" value="1"/>
</dbReference>
<keyword evidence="5" id="KW-1185">Reference proteome</keyword>
<evidence type="ECO:0000313" key="3">
    <source>
        <dbReference type="EMBL" id="MSC34218.1"/>
    </source>
</evidence>
<comment type="caution">
    <text evidence="2">The sequence shown here is derived from an EMBL/GenBank/DDBJ whole genome shotgun (WGS) entry which is preliminary data.</text>
</comment>
<dbReference type="InterPro" id="IPR029149">
    <property type="entry name" value="Creatin/AminoP/Spt16_N"/>
</dbReference>
<organism evidence="2 4">
    <name type="scientific">Holdemania massiliensis</name>
    <dbReference type="NCBI Taxonomy" id="1468449"/>
    <lineage>
        <taxon>Bacteria</taxon>
        <taxon>Bacillati</taxon>
        <taxon>Bacillota</taxon>
        <taxon>Erysipelotrichia</taxon>
        <taxon>Erysipelotrichales</taxon>
        <taxon>Erysipelotrichaceae</taxon>
        <taxon>Holdemania</taxon>
    </lineage>
</organism>
<dbReference type="RefSeq" id="WP_154239754.1">
    <property type="nucleotide sequence ID" value="NZ_CALJPI010000018.1"/>
</dbReference>
<dbReference type="Proteomes" id="UP000433575">
    <property type="component" value="Unassembled WGS sequence"/>
</dbReference>
<proteinExistence type="predicted"/>
<dbReference type="AlphaFoldDB" id="A0A6N7SA98"/>
<evidence type="ECO:0000313" key="5">
    <source>
        <dbReference type="Proteomes" id="UP000480929"/>
    </source>
</evidence>
<evidence type="ECO:0000259" key="1">
    <source>
        <dbReference type="Pfam" id="PF01321"/>
    </source>
</evidence>
<dbReference type="SUPFAM" id="SSF55920">
    <property type="entry name" value="Creatinase/aminopeptidase"/>
    <property type="match status" value="1"/>
</dbReference>
<dbReference type="EMBL" id="WKPI01000029">
    <property type="protein sequence ID" value="MSC34218.1"/>
    <property type="molecule type" value="Genomic_DNA"/>
</dbReference>
<gene>
    <name evidence="3" type="ORF">GKD88_13915</name>
    <name evidence="2" type="ORF">GKE08_14245</name>
</gene>
<dbReference type="OrthoDB" id="9778159at2"/>
<feature type="domain" description="Creatinase N-terminal" evidence="1">
    <location>
        <begin position="33"/>
        <end position="140"/>
    </location>
</feature>
<evidence type="ECO:0000313" key="2">
    <source>
        <dbReference type="EMBL" id="MSA90488.1"/>
    </source>
</evidence>
<dbReference type="EMBL" id="WKPJ01000027">
    <property type="protein sequence ID" value="MSA90488.1"/>
    <property type="molecule type" value="Genomic_DNA"/>
</dbReference>
<dbReference type="Pfam" id="PF01321">
    <property type="entry name" value="Creatinase_N"/>
    <property type="match status" value="1"/>
</dbReference>
<evidence type="ECO:0000313" key="4">
    <source>
        <dbReference type="Proteomes" id="UP000433575"/>
    </source>
</evidence>